<evidence type="ECO:0000256" key="2">
    <source>
        <dbReference type="SAM" id="Phobius"/>
    </source>
</evidence>
<dbReference type="OrthoDB" id="3152367at2759"/>
<keyword evidence="4" id="KW-1185">Reference proteome</keyword>
<reference evidence="3" key="1">
    <citation type="submission" date="2019-07" db="EMBL/GenBank/DDBJ databases">
        <authorList>
            <person name="Palmer J.M."/>
        </authorList>
    </citation>
    <scope>NUCLEOTIDE SEQUENCE</scope>
    <source>
        <strain evidence="3">PC9</strain>
    </source>
</reference>
<keyword evidence="2" id="KW-0812">Transmembrane</keyword>
<organism evidence="3 4">
    <name type="scientific">Pleurotus ostreatus</name>
    <name type="common">Oyster mushroom</name>
    <name type="synonym">White-rot fungus</name>
    <dbReference type="NCBI Taxonomy" id="5322"/>
    <lineage>
        <taxon>Eukaryota</taxon>
        <taxon>Fungi</taxon>
        <taxon>Dikarya</taxon>
        <taxon>Basidiomycota</taxon>
        <taxon>Agaricomycotina</taxon>
        <taxon>Agaricomycetes</taxon>
        <taxon>Agaricomycetidae</taxon>
        <taxon>Agaricales</taxon>
        <taxon>Pleurotineae</taxon>
        <taxon>Pleurotaceae</taxon>
        <taxon>Pleurotus</taxon>
    </lineage>
</organism>
<evidence type="ECO:0000256" key="1">
    <source>
        <dbReference type="SAM" id="MobiDB-lite"/>
    </source>
</evidence>
<feature type="region of interest" description="Disordered" evidence="1">
    <location>
        <begin position="601"/>
        <end position="620"/>
    </location>
</feature>
<dbReference type="AlphaFoldDB" id="A0A8H7A3S8"/>
<protein>
    <submittedName>
        <fullName evidence="3">Uncharacterized protein</fullName>
    </submittedName>
</protein>
<dbReference type="EMBL" id="JACETU010000002">
    <property type="protein sequence ID" value="KAF7437311.1"/>
    <property type="molecule type" value="Genomic_DNA"/>
</dbReference>
<feature type="transmembrane region" description="Helical" evidence="2">
    <location>
        <begin position="274"/>
        <end position="298"/>
    </location>
</feature>
<feature type="compositionally biased region" description="Low complexity" evidence="1">
    <location>
        <begin position="387"/>
        <end position="397"/>
    </location>
</feature>
<feature type="compositionally biased region" description="Basic and acidic residues" evidence="1">
    <location>
        <begin position="535"/>
        <end position="548"/>
    </location>
</feature>
<evidence type="ECO:0000313" key="4">
    <source>
        <dbReference type="Proteomes" id="UP000623687"/>
    </source>
</evidence>
<feature type="transmembrane region" description="Helical" evidence="2">
    <location>
        <begin position="53"/>
        <end position="72"/>
    </location>
</feature>
<name>A0A8H7A3S8_PLEOS</name>
<evidence type="ECO:0000313" key="3">
    <source>
        <dbReference type="EMBL" id="KAF7437311.1"/>
    </source>
</evidence>
<gene>
    <name evidence="3" type="ORF">PC9H_004150</name>
</gene>
<keyword evidence="2" id="KW-1133">Transmembrane helix</keyword>
<feature type="transmembrane region" description="Helical" evidence="2">
    <location>
        <begin position="247"/>
        <end position="268"/>
    </location>
</feature>
<feature type="region of interest" description="Disordered" evidence="1">
    <location>
        <begin position="364"/>
        <end position="411"/>
    </location>
</feature>
<dbReference type="RefSeq" id="XP_036635210.1">
    <property type="nucleotide sequence ID" value="XM_036773737.1"/>
</dbReference>
<dbReference type="VEuPathDB" id="FungiDB:PC9H_004150"/>
<feature type="region of interest" description="Disordered" evidence="1">
    <location>
        <begin position="203"/>
        <end position="225"/>
    </location>
</feature>
<proteinExistence type="predicted"/>
<keyword evidence="2" id="KW-0472">Membrane</keyword>
<feature type="region of interest" description="Disordered" evidence="1">
    <location>
        <begin position="520"/>
        <end position="548"/>
    </location>
</feature>
<dbReference type="GeneID" id="59373968"/>
<accession>A0A8H7A3S8</accession>
<sequence>MSIEEESGASLPAASKTKAEHIHEIDETFLQLEAALKRQNDLTGDMIVAKNTIIGNLSSLMTVCAFIGAVQAQVIDWTREENNTSLEIFTNFVSFFGLTLDILGVGTGVIRQLMLQHSVKRMETQATRLRDNADRLQRQFHRLRSGTAFPDDLQGPRGQRFLKNAYTIKDQLAKQIALLDDMREIQRFRSDLIFTDRVDDSEDAEKRHGVEDSSSSLLSSAGPSYEARRRSSMGTAMQFVRAMPHQLPMVSMGGGIFFLLCSVIWLATSTQPKLIWVPCLVAAAVTLVCTLVPSAWFYEGNMEQLLNEEIEAYEEHFQKVNSQGVTCVPVCQSLRREPKQLLTSTPYLLRILLTQPGLILPKQYSSVSRRKPGGPSDNPGLMTCKTSSPESLEESSSGVQESLHSTPIDPPIIDASLRKISSRCEKTAPARRHDQATNMAGATGFAPSHTTTGTGPGPAAAGYMAAPGTGAGAGPLASGVNQTPYNHNSSNIQRRDGGVGASQGVNDPYSSVTGAGTGVGYGSADIPPASTLGHGNERHRDGSGKRFSGKVEHAVGSMLGSNALKAKGLQKQHEADSINLQSQELAEAERLEAEALKRRERAVAHGAHPDNQILGGGTGY</sequence>
<dbReference type="Proteomes" id="UP000623687">
    <property type="component" value="Unassembled WGS sequence"/>
</dbReference>
<feature type="transmembrane region" description="Helical" evidence="2">
    <location>
        <begin position="92"/>
        <end position="113"/>
    </location>
</feature>
<comment type="caution">
    <text evidence="3">The sequence shown here is derived from an EMBL/GenBank/DDBJ whole genome shotgun (WGS) entry which is preliminary data.</text>
</comment>